<accession>A0A6G5QQQ6</accession>
<dbReference type="InterPro" id="IPR036388">
    <property type="entry name" value="WH-like_DNA-bd_sf"/>
</dbReference>
<proteinExistence type="predicted"/>
<name>A0A6G5QQQ6_CAMRE</name>
<dbReference type="SUPFAM" id="SSF46894">
    <property type="entry name" value="C-terminal effector domain of the bipartite response regulators"/>
    <property type="match status" value="1"/>
</dbReference>
<dbReference type="InterPro" id="IPR039420">
    <property type="entry name" value="WalR-like"/>
</dbReference>
<feature type="modified residue" description="4-aspartylphosphate" evidence="4">
    <location>
        <position position="53"/>
    </location>
</feature>
<dbReference type="GO" id="GO:0006355">
    <property type="term" value="P:regulation of DNA-templated transcription"/>
    <property type="evidence" value="ECO:0007669"/>
    <property type="project" value="InterPro"/>
</dbReference>
<dbReference type="InterPro" id="IPR011006">
    <property type="entry name" value="CheY-like_superfamily"/>
</dbReference>
<evidence type="ECO:0000256" key="2">
    <source>
        <dbReference type="ARBA" id="ARBA00023125"/>
    </source>
</evidence>
<dbReference type="PANTHER" id="PTHR48111:SF67">
    <property type="entry name" value="TRANSCRIPTIONAL REGULATORY PROTEIN TCTD"/>
    <property type="match status" value="1"/>
</dbReference>
<keyword evidence="4" id="KW-0597">Phosphoprotein</keyword>
<dbReference type="Pfam" id="PF00486">
    <property type="entry name" value="Trans_reg_C"/>
    <property type="match status" value="1"/>
</dbReference>
<dbReference type="Gene3D" id="1.10.10.10">
    <property type="entry name" value="Winged helix-like DNA-binding domain superfamily/Winged helix DNA-binding domain"/>
    <property type="match status" value="1"/>
</dbReference>
<gene>
    <name evidence="8" type="ORF">CRECT_2296</name>
</gene>
<dbReference type="Gene3D" id="3.40.50.2300">
    <property type="match status" value="1"/>
</dbReference>
<dbReference type="KEGG" id="crx:CRECT_2296"/>
<dbReference type="GO" id="GO:0005829">
    <property type="term" value="C:cytosol"/>
    <property type="evidence" value="ECO:0007669"/>
    <property type="project" value="TreeGrafter"/>
</dbReference>
<dbReference type="EMBL" id="CP012543">
    <property type="protein sequence ID" value="QCD47882.1"/>
    <property type="molecule type" value="Genomic_DNA"/>
</dbReference>
<reference evidence="8 9" key="1">
    <citation type="submission" date="2016-07" db="EMBL/GenBank/DDBJ databases">
        <title>Comparative genomics of the Campylobacter concisus group.</title>
        <authorList>
            <person name="Miller W.G."/>
            <person name="Yee E."/>
            <person name="Chapman M.H."/>
            <person name="Huynh S."/>
            <person name="Bono J.L."/>
            <person name="On S.L.W."/>
            <person name="StLeger J."/>
            <person name="Foster G."/>
            <person name="Parker C.T."/>
        </authorList>
    </citation>
    <scope>NUCLEOTIDE SEQUENCE [LARGE SCALE GENOMIC DNA]</scope>
    <source>
        <strain evidence="8 9">ATCC 33238</strain>
    </source>
</reference>
<evidence type="ECO:0000256" key="5">
    <source>
        <dbReference type="PROSITE-ProRule" id="PRU01091"/>
    </source>
</evidence>
<dbReference type="CDD" id="cd00383">
    <property type="entry name" value="trans_reg_C"/>
    <property type="match status" value="1"/>
</dbReference>
<evidence type="ECO:0000256" key="3">
    <source>
        <dbReference type="ARBA" id="ARBA00023163"/>
    </source>
</evidence>
<dbReference type="SUPFAM" id="SSF52172">
    <property type="entry name" value="CheY-like"/>
    <property type="match status" value="1"/>
</dbReference>
<dbReference type="GO" id="GO:0000976">
    <property type="term" value="F:transcription cis-regulatory region binding"/>
    <property type="evidence" value="ECO:0007669"/>
    <property type="project" value="TreeGrafter"/>
</dbReference>
<keyword evidence="3" id="KW-0804">Transcription</keyword>
<evidence type="ECO:0000259" key="7">
    <source>
        <dbReference type="PROSITE" id="PS51755"/>
    </source>
</evidence>
<dbReference type="InterPro" id="IPR001867">
    <property type="entry name" value="OmpR/PhoB-type_DNA-bd"/>
</dbReference>
<evidence type="ECO:0000256" key="4">
    <source>
        <dbReference type="PROSITE-ProRule" id="PRU00169"/>
    </source>
</evidence>
<evidence type="ECO:0000256" key="1">
    <source>
        <dbReference type="ARBA" id="ARBA00023015"/>
    </source>
</evidence>
<dbReference type="InterPro" id="IPR001789">
    <property type="entry name" value="Sig_transdc_resp-reg_receiver"/>
</dbReference>
<dbReference type="PROSITE" id="PS51755">
    <property type="entry name" value="OMPR_PHOB"/>
    <property type="match status" value="1"/>
</dbReference>
<feature type="domain" description="OmpR/PhoB-type" evidence="7">
    <location>
        <begin position="123"/>
        <end position="217"/>
    </location>
</feature>
<dbReference type="Proteomes" id="UP000502377">
    <property type="component" value="Chromosome"/>
</dbReference>
<feature type="domain" description="Response regulatory" evidence="6">
    <location>
        <begin position="3"/>
        <end position="118"/>
    </location>
</feature>
<dbReference type="GO" id="GO:0032993">
    <property type="term" value="C:protein-DNA complex"/>
    <property type="evidence" value="ECO:0007669"/>
    <property type="project" value="TreeGrafter"/>
</dbReference>
<organism evidence="8 9">
    <name type="scientific">Campylobacter rectus</name>
    <name type="common">Wolinella recta</name>
    <dbReference type="NCBI Taxonomy" id="203"/>
    <lineage>
        <taxon>Bacteria</taxon>
        <taxon>Pseudomonadati</taxon>
        <taxon>Campylobacterota</taxon>
        <taxon>Epsilonproteobacteria</taxon>
        <taxon>Campylobacterales</taxon>
        <taxon>Campylobacteraceae</taxon>
        <taxon>Campylobacter</taxon>
    </lineage>
</organism>
<keyword evidence="1" id="KW-0805">Transcription regulation</keyword>
<dbReference type="PANTHER" id="PTHR48111">
    <property type="entry name" value="REGULATOR OF RPOS"/>
    <property type="match status" value="1"/>
</dbReference>
<keyword evidence="2 5" id="KW-0238">DNA-binding</keyword>
<evidence type="ECO:0000259" key="6">
    <source>
        <dbReference type="PROSITE" id="PS50110"/>
    </source>
</evidence>
<dbReference type="PROSITE" id="PS50110">
    <property type="entry name" value="RESPONSE_REGULATORY"/>
    <property type="match status" value="1"/>
</dbReference>
<feature type="DNA-binding region" description="OmpR/PhoB-type" evidence="5">
    <location>
        <begin position="123"/>
        <end position="217"/>
    </location>
</feature>
<dbReference type="InterPro" id="IPR016032">
    <property type="entry name" value="Sig_transdc_resp-reg_C-effctor"/>
</dbReference>
<dbReference type="RefSeq" id="WP_002944036.1">
    <property type="nucleotide sequence ID" value="NZ_CP012543.1"/>
</dbReference>
<evidence type="ECO:0000313" key="9">
    <source>
        <dbReference type="Proteomes" id="UP000502377"/>
    </source>
</evidence>
<dbReference type="SMART" id="SM00862">
    <property type="entry name" value="Trans_reg_C"/>
    <property type="match status" value="1"/>
</dbReference>
<dbReference type="AlphaFoldDB" id="A0A6G5QQQ6"/>
<sequence length="217" mass="25410">MKKILLVSDDAQMQINLNAALYRFNIRIVRFENLSELKEDYYNGNRYIFYVIDVKTKDLANFDSVKFLRDNGSLTPVMILVDKAIPALYKKIYYAKYDDFMVKPFLPEEFLFRVFRNCRILLGSKFELKNGAIYDKNSLTLHINGTNIMLGKKEGLFLEILAKNAPHVVTIQELEWSIYKDENVSSDRLRSLVRQLRAKLPFELIKTVRSIGYSLEE</sequence>
<protein>
    <submittedName>
        <fullName evidence="8">Signal transduction response regulator</fullName>
    </submittedName>
</protein>
<evidence type="ECO:0000313" key="8">
    <source>
        <dbReference type="EMBL" id="QCD47882.1"/>
    </source>
</evidence>
<dbReference type="GO" id="GO:0000156">
    <property type="term" value="F:phosphorelay response regulator activity"/>
    <property type="evidence" value="ECO:0007669"/>
    <property type="project" value="TreeGrafter"/>
</dbReference>